<dbReference type="FunFam" id="3.30.54.20:FF:000001">
    <property type="entry name" value="Alanine--tRNA ligase"/>
    <property type="match status" value="1"/>
</dbReference>
<reference evidence="15" key="1">
    <citation type="journal article" date="2020" name="mSystems">
        <title>Genome- and Community-Level Interaction Insights into Carbon Utilization and Element Cycling Functions of Hydrothermarchaeota in Hydrothermal Sediment.</title>
        <authorList>
            <person name="Zhou Z."/>
            <person name="Liu Y."/>
            <person name="Xu W."/>
            <person name="Pan J."/>
            <person name="Luo Z.H."/>
            <person name="Li M."/>
        </authorList>
    </citation>
    <scope>NUCLEOTIDE SEQUENCE [LARGE SCALE GENOMIC DNA]</scope>
    <source>
        <strain evidence="15">HyVt-533</strain>
    </source>
</reference>
<comment type="similarity">
    <text evidence="2 12">Belongs to the class-II aminoacyl-tRNA synthetase family.</text>
</comment>
<dbReference type="InterPro" id="IPR018164">
    <property type="entry name" value="Ala-tRNA-synth_IIc_N"/>
</dbReference>
<comment type="function">
    <text evidence="12">Catalyzes the attachment of alanine to tRNA(Ala) in a two-step reaction: alanine is first activated by ATP to form Ala-AMP and then transferred to the acceptor end of tRNA(Ala). Also edits incorrectly charged Ser-tRNA(Ala) and Gly-tRNA(Ala) via its editing domain.</text>
</comment>
<keyword evidence="12" id="KW-0963">Cytoplasm</keyword>
<dbReference type="PANTHER" id="PTHR11777:SF9">
    <property type="entry name" value="ALANINE--TRNA LIGASE, CYTOPLASMIC"/>
    <property type="match status" value="1"/>
</dbReference>
<dbReference type="InterPro" id="IPR018165">
    <property type="entry name" value="Ala-tRNA-synth_IIc_core"/>
</dbReference>
<organism evidence="15">
    <name type="scientific">Thermodesulfatator atlanticus</name>
    <dbReference type="NCBI Taxonomy" id="501497"/>
    <lineage>
        <taxon>Bacteria</taxon>
        <taxon>Pseudomonadati</taxon>
        <taxon>Thermodesulfobacteriota</taxon>
        <taxon>Thermodesulfobacteria</taxon>
        <taxon>Thermodesulfobacteriales</taxon>
        <taxon>Thermodesulfatatoraceae</taxon>
        <taxon>Thermodesulfatator</taxon>
    </lineage>
</organism>
<dbReference type="Gene3D" id="3.10.310.40">
    <property type="match status" value="1"/>
</dbReference>
<feature type="binding site" evidence="12">
    <location>
        <position position="675"/>
    </location>
    <ligand>
        <name>Zn(2+)</name>
        <dbReference type="ChEBI" id="CHEBI:29105"/>
    </ligand>
</feature>
<feature type="binding site" evidence="12">
    <location>
        <position position="569"/>
    </location>
    <ligand>
        <name>Zn(2+)</name>
        <dbReference type="ChEBI" id="CHEBI:29105"/>
    </ligand>
</feature>
<dbReference type="CDD" id="cd00673">
    <property type="entry name" value="AlaRS_core"/>
    <property type="match status" value="1"/>
</dbReference>
<dbReference type="PANTHER" id="PTHR11777">
    <property type="entry name" value="ALANYL-TRNA SYNTHETASE"/>
    <property type="match status" value="1"/>
</dbReference>
<dbReference type="InterPro" id="IPR018162">
    <property type="entry name" value="Ala-tRNA-ligase_IIc_anticod-bd"/>
</dbReference>
<keyword evidence="13" id="KW-0175">Coiled coil</keyword>
<comment type="caution">
    <text evidence="15">The sequence shown here is derived from an EMBL/GenBank/DDBJ whole genome shotgun (WGS) entry which is preliminary data.</text>
</comment>
<accession>A0A7V5NXY0</accession>
<dbReference type="NCBIfam" id="TIGR00344">
    <property type="entry name" value="alaS"/>
    <property type="match status" value="1"/>
</dbReference>
<evidence type="ECO:0000256" key="11">
    <source>
        <dbReference type="ARBA" id="ARBA00023146"/>
    </source>
</evidence>
<evidence type="ECO:0000256" key="5">
    <source>
        <dbReference type="ARBA" id="ARBA00022723"/>
    </source>
</evidence>
<keyword evidence="8 12" id="KW-0067">ATP-binding</keyword>
<dbReference type="InterPro" id="IPR009000">
    <property type="entry name" value="Transl_B-barrel_sf"/>
</dbReference>
<evidence type="ECO:0000256" key="10">
    <source>
        <dbReference type="ARBA" id="ARBA00022917"/>
    </source>
</evidence>
<comment type="cofactor">
    <cofactor evidence="12">
        <name>Zn(2+)</name>
        <dbReference type="ChEBI" id="CHEBI:29105"/>
    </cofactor>
    <text evidence="12">Binds 1 zinc ion per subunit.</text>
</comment>
<dbReference type="GO" id="GO:0005829">
    <property type="term" value="C:cytosol"/>
    <property type="evidence" value="ECO:0007669"/>
    <property type="project" value="TreeGrafter"/>
</dbReference>
<evidence type="ECO:0000256" key="6">
    <source>
        <dbReference type="ARBA" id="ARBA00022741"/>
    </source>
</evidence>
<sequence length="883" mass="98150">MRYLKGKEIRQLFLDYFARKGHTIVPSSSLVPADDPTLLFTNAGMVQFKKVFLGQEERPYKRAASCQKCVRAGGKHNDLENVGYTARHHTFFEMLGNFSFGDYFKEEAIAYAWEFLTKELELPVERLYVTVYKDDDEAFALWQKIAGLPAERIVRLGEADNFWAMGDTGPCGPCSEIIFDQGPEVGCGRPDCRVGCDCDRYLELWNLVFMQYERDEEGRLSPLPRPCIDTGMGLERITATLQGVKTNFDSDLFAGLMAKISALTGLHYGQDQKNDVAFRVIADHSRAAAFLIADGVLPSNEGRGYVLRRIIRRAVRFGRSLGLERPFLYETAHVVVEEMGETYPELIRAAQTIEKILVLEEEKFRETLERGLALLEEELKKLAQKGEKVIPGEFIFKLYDTYGFPYDIVRDVALERGFSLDMAGFEREMAKQRERSRKAWRGELAKAPKVFLSLLEKGLGKEFVGYETTEAEAEVLALARGQEEVQALSSGEEGEAVFSKTPFYGEAGGQVGDTGLVLAPGGQAEVVDTYRLGELFVHKLKVKEGVLRKGDRVKLSVFSSRRAAIARHHTATHLLHAALRRLLGDHVHQAGSLVAPDRLRFDFTHFEPLTMEEIFALEDLINARIRDNLPVEVKLMSYKEAVDQGAMALFGEKYGEKVRVIRIGNFSMELCGGTHVHRTGDIGYFKIIAESSVSAGIRRIEAVAGEPAVKFVHALEEERAQLAAKLKVAPKELPKRLDTLLKQLREAQQEIEALRRQLARGGLEGLLSQVKEIDGIKVLAAQVEAQDAKTLREMGDFLRDRLGSGVVILASPTNGKVQLLAMVTKDLTSRVHAGKIVAALASLAEGRGGGRPDMAQGGGPKTEAIPQIIEKAPEIVSSQLKSS</sequence>
<dbReference type="GO" id="GO:0002161">
    <property type="term" value="F:aminoacyl-tRNA deacylase activity"/>
    <property type="evidence" value="ECO:0007669"/>
    <property type="project" value="TreeGrafter"/>
</dbReference>
<dbReference type="Gene3D" id="3.30.930.10">
    <property type="entry name" value="Bira Bifunctional Protein, Domain 2"/>
    <property type="match status" value="1"/>
</dbReference>
<dbReference type="PROSITE" id="PS50860">
    <property type="entry name" value="AA_TRNA_LIGASE_II_ALA"/>
    <property type="match status" value="1"/>
</dbReference>
<evidence type="ECO:0000256" key="12">
    <source>
        <dbReference type="HAMAP-Rule" id="MF_00036"/>
    </source>
</evidence>
<dbReference type="InterPro" id="IPR012947">
    <property type="entry name" value="tRNA_SAD"/>
</dbReference>
<name>A0A7V5NXY0_9BACT</name>
<keyword evidence="9 12" id="KW-0694">RNA-binding</keyword>
<dbReference type="GO" id="GO:0004813">
    <property type="term" value="F:alanine-tRNA ligase activity"/>
    <property type="evidence" value="ECO:0007669"/>
    <property type="project" value="UniProtKB-UniRule"/>
</dbReference>
<dbReference type="EMBL" id="DROK01000006">
    <property type="protein sequence ID" value="HHI96258.1"/>
    <property type="molecule type" value="Genomic_DNA"/>
</dbReference>
<dbReference type="AlphaFoldDB" id="A0A7V5NXY0"/>
<evidence type="ECO:0000256" key="8">
    <source>
        <dbReference type="ARBA" id="ARBA00022840"/>
    </source>
</evidence>
<evidence type="ECO:0000256" key="2">
    <source>
        <dbReference type="ARBA" id="ARBA00008226"/>
    </source>
</evidence>
<evidence type="ECO:0000313" key="15">
    <source>
        <dbReference type="EMBL" id="HHI96258.1"/>
    </source>
</evidence>
<keyword evidence="5 12" id="KW-0479">Metal-binding</keyword>
<keyword evidence="7 12" id="KW-0862">Zinc</keyword>
<dbReference type="Pfam" id="PF07973">
    <property type="entry name" value="tRNA_SAD"/>
    <property type="match status" value="1"/>
</dbReference>
<dbReference type="SUPFAM" id="SSF55681">
    <property type="entry name" value="Class II aaRS and biotin synthetases"/>
    <property type="match status" value="1"/>
</dbReference>
<dbReference type="FunFam" id="2.40.30.130:FF:000001">
    <property type="entry name" value="Alanine--tRNA ligase"/>
    <property type="match status" value="1"/>
</dbReference>
<proteinExistence type="inferred from homology"/>
<feature type="binding site" evidence="12">
    <location>
        <position position="573"/>
    </location>
    <ligand>
        <name>Zn(2+)</name>
        <dbReference type="ChEBI" id="CHEBI:29105"/>
    </ligand>
</feature>
<evidence type="ECO:0000256" key="3">
    <source>
        <dbReference type="ARBA" id="ARBA00022555"/>
    </source>
</evidence>
<dbReference type="SUPFAM" id="SSF101353">
    <property type="entry name" value="Putative anticodon-binding domain of alanyl-tRNA synthetase (AlaRS)"/>
    <property type="match status" value="1"/>
</dbReference>
<evidence type="ECO:0000256" key="9">
    <source>
        <dbReference type="ARBA" id="ARBA00022884"/>
    </source>
</evidence>
<dbReference type="Pfam" id="PF01411">
    <property type="entry name" value="tRNA-synt_2c"/>
    <property type="match status" value="1"/>
</dbReference>
<dbReference type="InterPro" id="IPR050058">
    <property type="entry name" value="Ala-tRNA_ligase"/>
</dbReference>
<dbReference type="InterPro" id="IPR018163">
    <property type="entry name" value="Thr/Ala-tRNA-synth_IIc_edit"/>
</dbReference>
<evidence type="ECO:0000256" key="7">
    <source>
        <dbReference type="ARBA" id="ARBA00022833"/>
    </source>
</evidence>
<evidence type="ECO:0000256" key="1">
    <source>
        <dbReference type="ARBA" id="ARBA00004496"/>
    </source>
</evidence>
<dbReference type="SUPFAM" id="SSF55186">
    <property type="entry name" value="ThrRS/AlaRS common domain"/>
    <property type="match status" value="1"/>
</dbReference>
<keyword evidence="3 12" id="KW-0820">tRNA-binding</keyword>
<feature type="binding site" evidence="12">
    <location>
        <position position="671"/>
    </location>
    <ligand>
        <name>Zn(2+)</name>
        <dbReference type="ChEBI" id="CHEBI:29105"/>
    </ligand>
</feature>
<keyword evidence="6 12" id="KW-0547">Nucleotide-binding</keyword>
<evidence type="ECO:0000256" key="13">
    <source>
        <dbReference type="SAM" id="Coils"/>
    </source>
</evidence>
<comment type="subcellular location">
    <subcellularLocation>
        <location evidence="1 12">Cytoplasm</location>
    </subcellularLocation>
</comment>
<feature type="coiled-coil region" evidence="13">
    <location>
        <begin position="737"/>
        <end position="764"/>
    </location>
</feature>
<dbReference type="PRINTS" id="PR00980">
    <property type="entry name" value="TRNASYNTHALA"/>
</dbReference>
<comment type="domain">
    <text evidence="12">Consists of three domains; the N-terminal catalytic domain, the editing domain and the C-terminal C-Ala domain. The editing domain removes incorrectly charged amino acids, while the C-Ala domain, along with tRNA(Ala), serves as a bridge to cooperatively bring together the editing and aminoacylation centers thus stimulating deacylation of misacylated tRNAs.</text>
</comment>
<dbReference type="FunFam" id="3.30.930.10:FF:000004">
    <property type="entry name" value="Alanine--tRNA ligase"/>
    <property type="match status" value="1"/>
</dbReference>
<dbReference type="GO" id="GO:0000049">
    <property type="term" value="F:tRNA binding"/>
    <property type="evidence" value="ECO:0007669"/>
    <property type="project" value="UniProtKB-KW"/>
</dbReference>
<dbReference type="Gene3D" id="6.10.250.550">
    <property type="match status" value="1"/>
</dbReference>
<protein>
    <recommendedName>
        <fullName evidence="12">Alanine--tRNA ligase</fullName>
        <ecNumber evidence="12">6.1.1.7</ecNumber>
    </recommendedName>
    <alternativeName>
        <fullName evidence="12">Alanyl-tRNA synthetase</fullName>
        <shortName evidence="12">AlaRS</shortName>
    </alternativeName>
</protein>
<keyword evidence="11 12" id="KW-0030">Aminoacyl-tRNA synthetase</keyword>
<dbReference type="GO" id="GO:0005524">
    <property type="term" value="F:ATP binding"/>
    <property type="evidence" value="ECO:0007669"/>
    <property type="project" value="UniProtKB-UniRule"/>
</dbReference>
<dbReference type="Gene3D" id="2.40.30.130">
    <property type="match status" value="1"/>
</dbReference>
<dbReference type="SUPFAM" id="SSF50447">
    <property type="entry name" value="Translation proteins"/>
    <property type="match status" value="1"/>
</dbReference>
<dbReference type="InterPro" id="IPR045864">
    <property type="entry name" value="aa-tRNA-synth_II/BPL/LPL"/>
</dbReference>
<dbReference type="HAMAP" id="MF_00036_B">
    <property type="entry name" value="Ala_tRNA_synth_B"/>
    <property type="match status" value="1"/>
</dbReference>
<comment type="catalytic activity">
    <reaction evidence="12">
        <text>tRNA(Ala) + L-alanine + ATP = L-alanyl-tRNA(Ala) + AMP + diphosphate</text>
        <dbReference type="Rhea" id="RHEA:12540"/>
        <dbReference type="Rhea" id="RHEA-COMP:9657"/>
        <dbReference type="Rhea" id="RHEA-COMP:9923"/>
        <dbReference type="ChEBI" id="CHEBI:30616"/>
        <dbReference type="ChEBI" id="CHEBI:33019"/>
        <dbReference type="ChEBI" id="CHEBI:57972"/>
        <dbReference type="ChEBI" id="CHEBI:78442"/>
        <dbReference type="ChEBI" id="CHEBI:78497"/>
        <dbReference type="ChEBI" id="CHEBI:456215"/>
        <dbReference type="EC" id="6.1.1.7"/>
    </reaction>
</comment>
<keyword evidence="4 12" id="KW-0436">Ligase</keyword>
<feature type="domain" description="Alanyl-transfer RNA synthetases family profile" evidence="14">
    <location>
        <begin position="4"/>
        <end position="714"/>
    </location>
</feature>
<keyword evidence="10 12" id="KW-0648">Protein biosynthesis</keyword>
<dbReference type="Gene3D" id="3.30.54.20">
    <property type="match status" value="1"/>
</dbReference>
<dbReference type="EC" id="6.1.1.7" evidence="12"/>
<dbReference type="Gene3D" id="3.30.980.10">
    <property type="entry name" value="Threonyl-trna Synthetase, Chain A, domain 2"/>
    <property type="match status" value="1"/>
</dbReference>
<gene>
    <name evidence="12 15" type="primary">alaS</name>
    <name evidence="15" type="ORF">ENJ96_00200</name>
</gene>
<dbReference type="GO" id="GO:0008270">
    <property type="term" value="F:zinc ion binding"/>
    <property type="evidence" value="ECO:0007669"/>
    <property type="project" value="UniProtKB-UniRule"/>
</dbReference>
<evidence type="ECO:0000259" key="14">
    <source>
        <dbReference type="PROSITE" id="PS50860"/>
    </source>
</evidence>
<dbReference type="SMART" id="SM00863">
    <property type="entry name" value="tRNA_SAD"/>
    <property type="match status" value="1"/>
</dbReference>
<dbReference type="InterPro" id="IPR023033">
    <property type="entry name" value="Ala_tRNA_ligase_euk/bac"/>
</dbReference>
<dbReference type="GO" id="GO:0006419">
    <property type="term" value="P:alanyl-tRNA aminoacylation"/>
    <property type="evidence" value="ECO:0007669"/>
    <property type="project" value="UniProtKB-UniRule"/>
</dbReference>
<dbReference type="InterPro" id="IPR002318">
    <property type="entry name" value="Ala-tRNA-lgiase_IIc"/>
</dbReference>
<dbReference type="Pfam" id="PF02272">
    <property type="entry name" value="DHHA1"/>
    <property type="match status" value="1"/>
</dbReference>
<dbReference type="Proteomes" id="UP000886101">
    <property type="component" value="Unassembled WGS sequence"/>
</dbReference>
<evidence type="ECO:0000256" key="4">
    <source>
        <dbReference type="ARBA" id="ARBA00022598"/>
    </source>
</evidence>
<dbReference type="InterPro" id="IPR003156">
    <property type="entry name" value="DHHA1_dom"/>
</dbReference>
<dbReference type="FunFam" id="3.10.310.40:FF:000001">
    <property type="entry name" value="Alanine--tRNA ligase"/>
    <property type="match status" value="1"/>
</dbReference>
<dbReference type="FunFam" id="3.30.980.10:FF:000004">
    <property type="entry name" value="Alanine--tRNA ligase, cytoplasmic"/>
    <property type="match status" value="1"/>
</dbReference>